<dbReference type="GeneID" id="112467101"/>
<organism evidence="1 2">
    <name type="scientific">Temnothorax curvispinosus</name>
    <dbReference type="NCBI Taxonomy" id="300111"/>
    <lineage>
        <taxon>Eukaryota</taxon>
        <taxon>Metazoa</taxon>
        <taxon>Ecdysozoa</taxon>
        <taxon>Arthropoda</taxon>
        <taxon>Hexapoda</taxon>
        <taxon>Insecta</taxon>
        <taxon>Pterygota</taxon>
        <taxon>Neoptera</taxon>
        <taxon>Endopterygota</taxon>
        <taxon>Hymenoptera</taxon>
        <taxon>Apocrita</taxon>
        <taxon>Aculeata</taxon>
        <taxon>Formicoidea</taxon>
        <taxon>Formicidae</taxon>
        <taxon>Myrmicinae</taxon>
        <taxon>Temnothorax</taxon>
    </lineage>
</organism>
<gene>
    <name evidence="2 3" type="primary">LOC112467101</name>
</gene>
<dbReference type="AlphaFoldDB" id="A0A6J1RER6"/>
<evidence type="ECO:0000313" key="3">
    <source>
        <dbReference type="RefSeq" id="XP_024891337.1"/>
    </source>
</evidence>
<evidence type="ECO:0000313" key="2">
    <source>
        <dbReference type="RefSeq" id="XP_024891336.1"/>
    </source>
</evidence>
<protein>
    <submittedName>
        <fullName evidence="2">Uncharacterized protein LOC112467101 isoform X1</fullName>
    </submittedName>
    <submittedName>
        <fullName evidence="3">Uncharacterized protein LOC112467101 isoform X2</fullName>
    </submittedName>
</protein>
<dbReference type="Proteomes" id="UP000504618">
    <property type="component" value="Unplaced"/>
</dbReference>
<dbReference type="RefSeq" id="XP_024891337.1">
    <property type="nucleotide sequence ID" value="XM_025035569.1"/>
</dbReference>
<reference evidence="2 3" key="1">
    <citation type="submission" date="2025-04" db="UniProtKB">
        <authorList>
            <consortium name="RefSeq"/>
        </authorList>
    </citation>
    <scope>IDENTIFICATION</scope>
    <source>
        <tissue evidence="2 3">Whole body</tissue>
    </source>
</reference>
<evidence type="ECO:0000313" key="1">
    <source>
        <dbReference type="Proteomes" id="UP000504618"/>
    </source>
</evidence>
<dbReference type="RefSeq" id="XP_024891336.1">
    <property type="nucleotide sequence ID" value="XM_025035568.1"/>
</dbReference>
<sequence length="101" mass="10756">MGAMSAIHGPAHLPAVIPDCRQSRSTELTEMEQLSSMLTACGGDCAGVTRPTKAKTTSVFARHLGSCFKTFKHLGGLQIRCLLLSSYSYYSGSKTLELASS</sequence>
<accession>A0A6J1RER6</accession>
<proteinExistence type="predicted"/>
<keyword evidence="1" id="KW-1185">Reference proteome</keyword>
<name>A0A6J1RER6_9HYME</name>